<dbReference type="RefSeq" id="WP_316020888.1">
    <property type="nucleotide sequence ID" value="NZ_JAWDID010000060.1"/>
</dbReference>
<name>A0ABU3SED0_9HYPH</name>
<organism evidence="2 3">
    <name type="scientific">Bosea rubneri</name>
    <dbReference type="NCBI Taxonomy" id="3075434"/>
    <lineage>
        <taxon>Bacteria</taxon>
        <taxon>Pseudomonadati</taxon>
        <taxon>Pseudomonadota</taxon>
        <taxon>Alphaproteobacteria</taxon>
        <taxon>Hyphomicrobiales</taxon>
        <taxon>Boseaceae</taxon>
        <taxon>Bosea</taxon>
    </lineage>
</organism>
<dbReference type="InterPro" id="IPR041657">
    <property type="entry name" value="HTH_17"/>
</dbReference>
<proteinExistence type="predicted"/>
<feature type="domain" description="Helix-turn-helix" evidence="1">
    <location>
        <begin position="15"/>
        <end position="62"/>
    </location>
</feature>
<dbReference type="Pfam" id="PF12728">
    <property type="entry name" value="HTH_17"/>
    <property type="match status" value="1"/>
</dbReference>
<protein>
    <recommendedName>
        <fullName evidence="1">Helix-turn-helix domain-containing protein</fullName>
    </recommendedName>
</protein>
<evidence type="ECO:0000313" key="2">
    <source>
        <dbReference type="EMBL" id="MDU0343149.1"/>
    </source>
</evidence>
<keyword evidence="3" id="KW-1185">Reference proteome</keyword>
<sequence length="110" mass="12178">MGVGPLQPFDRSEALSIREASAQTGRKPQTIRLWCARHRLGRHVGGQWAVSKVALRLFLNNQLDGLAAYLAGDRRHADVAAAYRSEGVSRARQEEERDFGARPELLGGVR</sequence>
<gene>
    <name evidence="2" type="ORF">RKE40_24920</name>
</gene>
<dbReference type="EMBL" id="JAWDID010000060">
    <property type="protein sequence ID" value="MDU0343149.1"/>
    <property type="molecule type" value="Genomic_DNA"/>
</dbReference>
<dbReference type="Proteomes" id="UP001254257">
    <property type="component" value="Unassembled WGS sequence"/>
</dbReference>
<comment type="caution">
    <text evidence="2">The sequence shown here is derived from an EMBL/GenBank/DDBJ whole genome shotgun (WGS) entry which is preliminary data.</text>
</comment>
<evidence type="ECO:0000259" key="1">
    <source>
        <dbReference type="Pfam" id="PF12728"/>
    </source>
</evidence>
<reference evidence="2 3" key="1">
    <citation type="submission" date="2023-09" db="EMBL/GenBank/DDBJ databases">
        <title>Whole genome shotgun sequencing (WGS) of Bosea sp. ZW T0_25, isolated from stored onions (Allium cepa).</title>
        <authorList>
            <person name="Stoll D.A."/>
            <person name="Huch M."/>
        </authorList>
    </citation>
    <scope>NUCLEOTIDE SEQUENCE [LARGE SCALE GENOMIC DNA]</scope>
    <source>
        <strain evidence="2 3">ZW T0_25</strain>
    </source>
</reference>
<accession>A0ABU3SED0</accession>
<evidence type="ECO:0000313" key="3">
    <source>
        <dbReference type="Proteomes" id="UP001254257"/>
    </source>
</evidence>